<keyword evidence="1" id="KW-0472">Membrane</keyword>
<dbReference type="PANTHER" id="PTHR35102">
    <property type="entry name" value="E3 UBIQUITIN-PROTEIN LIGASE"/>
    <property type="match status" value="1"/>
</dbReference>
<accession>A0A6M2BSM3</accession>
<evidence type="ECO:0000256" key="1">
    <source>
        <dbReference type="SAM" id="Phobius"/>
    </source>
</evidence>
<reference evidence="3 4" key="1">
    <citation type="journal article" date="2014" name="Int. J. Syst. Evol. Microbiol.">
        <title>Solimonas terrae sp. nov., isolated from soil.</title>
        <authorList>
            <person name="Kim S.J."/>
            <person name="Moon J.Y."/>
            <person name="Weon H.Y."/>
            <person name="Ahn J.H."/>
            <person name="Chen W.M."/>
            <person name="Kwon S.W."/>
        </authorList>
    </citation>
    <scope>NUCLEOTIDE SEQUENCE [LARGE SCALE GENOMIC DNA]</scope>
    <source>
        <strain evidence="3 4">KIS83-12</strain>
    </source>
</reference>
<sequence length="172" mass="18923">MSDAGSAFAPTARPSLWRRWCVDPIVAQLKQGITPERIALTLALASVISVFPILGATTLICALVALRLRLNQPLIQLANYLFYPLQLILLLPFYRAGETLFRRPHLPIFSIGELIVRFKAGPLQFVADYGMTALCGVAVWLLIAPFVAALLYFALRPVLRGLARRVGLRPAG</sequence>
<dbReference type="PANTHER" id="PTHR35102:SF1">
    <property type="entry name" value="E3 UBIQUITIN-PROTEIN LIGASE"/>
    <property type="match status" value="1"/>
</dbReference>
<dbReference type="EMBL" id="JAAMOW010000004">
    <property type="protein sequence ID" value="NGY05019.1"/>
    <property type="molecule type" value="Genomic_DNA"/>
</dbReference>
<dbReference type="Pfam" id="PF09835">
    <property type="entry name" value="DUF2062"/>
    <property type="match status" value="1"/>
</dbReference>
<dbReference type="InterPro" id="IPR018639">
    <property type="entry name" value="DUF2062"/>
</dbReference>
<evidence type="ECO:0000313" key="4">
    <source>
        <dbReference type="Proteomes" id="UP000472676"/>
    </source>
</evidence>
<comment type="caution">
    <text evidence="3">The sequence shown here is derived from an EMBL/GenBank/DDBJ whole genome shotgun (WGS) entry which is preliminary data.</text>
</comment>
<feature type="transmembrane region" description="Helical" evidence="1">
    <location>
        <begin position="77"/>
        <end position="94"/>
    </location>
</feature>
<feature type="transmembrane region" description="Helical" evidence="1">
    <location>
        <begin position="129"/>
        <end position="155"/>
    </location>
</feature>
<evidence type="ECO:0000313" key="3">
    <source>
        <dbReference type="EMBL" id="NGY05019.1"/>
    </source>
</evidence>
<name>A0A6M2BSM3_9GAMM</name>
<gene>
    <name evidence="3" type="ORF">G7Y85_09590</name>
</gene>
<feature type="transmembrane region" description="Helical" evidence="1">
    <location>
        <begin position="38"/>
        <end position="65"/>
    </location>
</feature>
<feature type="domain" description="DUF2062" evidence="2">
    <location>
        <begin position="30"/>
        <end position="165"/>
    </location>
</feature>
<dbReference type="Proteomes" id="UP000472676">
    <property type="component" value="Unassembled WGS sequence"/>
</dbReference>
<proteinExistence type="predicted"/>
<dbReference type="RefSeq" id="WP_166255519.1">
    <property type="nucleotide sequence ID" value="NZ_JAAMOW010000004.1"/>
</dbReference>
<organism evidence="3 4">
    <name type="scientific">Solimonas terrae</name>
    <dbReference type="NCBI Taxonomy" id="1396819"/>
    <lineage>
        <taxon>Bacteria</taxon>
        <taxon>Pseudomonadati</taxon>
        <taxon>Pseudomonadota</taxon>
        <taxon>Gammaproteobacteria</taxon>
        <taxon>Nevskiales</taxon>
        <taxon>Nevskiaceae</taxon>
        <taxon>Solimonas</taxon>
    </lineage>
</organism>
<keyword evidence="1" id="KW-1133">Transmembrane helix</keyword>
<protein>
    <submittedName>
        <fullName evidence="3">DUF2062 domain-containing protein</fullName>
    </submittedName>
</protein>
<keyword evidence="4" id="KW-1185">Reference proteome</keyword>
<dbReference type="AlphaFoldDB" id="A0A6M2BSM3"/>
<keyword evidence="1" id="KW-0812">Transmembrane</keyword>
<evidence type="ECO:0000259" key="2">
    <source>
        <dbReference type="Pfam" id="PF09835"/>
    </source>
</evidence>